<proteinExistence type="predicted"/>
<dbReference type="EMBL" id="JAIWYP010000001">
    <property type="protein sequence ID" value="KAH3887475.1"/>
    <property type="molecule type" value="Genomic_DNA"/>
</dbReference>
<evidence type="ECO:0000313" key="2">
    <source>
        <dbReference type="Proteomes" id="UP000828390"/>
    </source>
</evidence>
<sequence length="73" mass="8063">MLRITLNLLKSKAQELLAGEQAGFIAGWCTVEQIFNCKMNFENTCNTNVVSFTASLTLRKLSSACDMIDNGML</sequence>
<dbReference type="Proteomes" id="UP000828390">
    <property type="component" value="Unassembled WGS sequence"/>
</dbReference>
<comment type="caution">
    <text evidence="1">The sequence shown here is derived from an EMBL/GenBank/DDBJ whole genome shotgun (WGS) entry which is preliminary data.</text>
</comment>
<keyword evidence="2" id="KW-1185">Reference proteome</keyword>
<protein>
    <submittedName>
        <fullName evidence="1">Uncharacterized protein</fullName>
    </submittedName>
</protein>
<reference evidence="1" key="1">
    <citation type="journal article" date="2019" name="bioRxiv">
        <title>The Genome of the Zebra Mussel, Dreissena polymorpha: A Resource for Invasive Species Research.</title>
        <authorList>
            <person name="McCartney M.A."/>
            <person name="Auch B."/>
            <person name="Kono T."/>
            <person name="Mallez S."/>
            <person name="Zhang Y."/>
            <person name="Obille A."/>
            <person name="Becker A."/>
            <person name="Abrahante J.E."/>
            <person name="Garbe J."/>
            <person name="Badalamenti J.P."/>
            <person name="Herman A."/>
            <person name="Mangelson H."/>
            <person name="Liachko I."/>
            <person name="Sullivan S."/>
            <person name="Sone E.D."/>
            <person name="Koren S."/>
            <person name="Silverstein K.A.T."/>
            <person name="Beckman K.B."/>
            <person name="Gohl D.M."/>
        </authorList>
    </citation>
    <scope>NUCLEOTIDE SEQUENCE</scope>
    <source>
        <strain evidence="1">Duluth1</strain>
        <tissue evidence="1">Whole animal</tissue>
    </source>
</reference>
<reference evidence="1" key="2">
    <citation type="submission" date="2020-11" db="EMBL/GenBank/DDBJ databases">
        <authorList>
            <person name="McCartney M.A."/>
            <person name="Auch B."/>
            <person name="Kono T."/>
            <person name="Mallez S."/>
            <person name="Becker A."/>
            <person name="Gohl D.M."/>
            <person name="Silverstein K.A.T."/>
            <person name="Koren S."/>
            <person name="Bechman K.B."/>
            <person name="Herman A."/>
            <person name="Abrahante J.E."/>
            <person name="Garbe J."/>
        </authorList>
    </citation>
    <scope>NUCLEOTIDE SEQUENCE</scope>
    <source>
        <strain evidence="1">Duluth1</strain>
        <tissue evidence="1">Whole animal</tissue>
    </source>
</reference>
<evidence type="ECO:0000313" key="1">
    <source>
        <dbReference type="EMBL" id="KAH3887475.1"/>
    </source>
</evidence>
<dbReference type="AlphaFoldDB" id="A0A9D4S1W7"/>
<gene>
    <name evidence="1" type="ORF">DPMN_011492</name>
</gene>
<name>A0A9D4S1W7_DREPO</name>
<accession>A0A9D4S1W7</accession>
<organism evidence="1 2">
    <name type="scientific">Dreissena polymorpha</name>
    <name type="common">Zebra mussel</name>
    <name type="synonym">Mytilus polymorpha</name>
    <dbReference type="NCBI Taxonomy" id="45954"/>
    <lineage>
        <taxon>Eukaryota</taxon>
        <taxon>Metazoa</taxon>
        <taxon>Spiralia</taxon>
        <taxon>Lophotrochozoa</taxon>
        <taxon>Mollusca</taxon>
        <taxon>Bivalvia</taxon>
        <taxon>Autobranchia</taxon>
        <taxon>Heteroconchia</taxon>
        <taxon>Euheterodonta</taxon>
        <taxon>Imparidentia</taxon>
        <taxon>Neoheterodontei</taxon>
        <taxon>Myida</taxon>
        <taxon>Dreissenoidea</taxon>
        <taxon>Dreissenidae</taxon>
        <taxon>Dreissena</taxon>
    </lineage>
</organism>